<comment type="caution">
    <text evidence="3">The sequence shown here is derived from an EMBL/GenBank/DDBJ whole genome shotgun (WGS) entry which is preliminary data.</text>
</comment>
<organism evidence="3">
    <name type="scientific">hydrocarbon metagenome</name>
    <dbReference type="NCBI Taxonomy" id="938273"/>
    <lineage>
        <taxon>unclassified sequences</taxon>
        <taxon>metagenomes</taxon>
        <taxon>ecological metagenomes</taxon>
    </lineage>
</organism>
<dbReference type="GO" id="GO:0051082">
    <property type="term" value="F:unfolded protein binding"/>
    <property type="evidence" value="ECO:0007669"/>
    <property type="project" value="InterPro"/>
</dbReference>
<dbReference type="GO" id="GO:0005737">
    <property type="term" value="C:cytoplasm"/>
    <property type="evidence" value="ECO:0007669"/>
    <property type="project" value="TreeGrafter"/>
</dbReference>
<sequence>MSSSPGSEEEIRRLLAAYEQYQAQAEGISHQLGLSQIAAQGLESALAAVDALQEAEVGQEILVPIGSGSFIHGKLASKENVILNVGAGVSIEKRSEEAIEILRTRKNEVLEGSKKLTEVLAKIDQEMQKIQGIMQQYESRLSGGQGSEGVV</sequence>
<reference evidence="3" key="1">
    <citation type="journal article" date="2015" name="Proc. Natl. Acad. Sci. U.S.A.">
        <title>Networks of energetic and metabolic interactions define dynamics in microbial communities.</title>
        <authorList>
            <person name="Embree M."/>
            <person name="Liu J.K."/>
            <person name="Al-Bassam M.M."/>
            <person name="Zengler K."/>
        </authorList>
    </citation>
    <scope>NUCLEOTIDE SEQUENCE</scope>
</reference>
<protein>
    <submittedName>
        <fullName evidence="3">Prefoldin alpha subunit (Gimc alpha subunit)</fullName>
    </submittedName>
</protein>
<dbReference type="Gene3D" id="1.10.287.370">
    <property type="match status" value="1"/>
</dbReference>
<dbReference type="NCBIfam" id="TIGR00293">
    <property type="entry name" value="prefoldin subunit alpha"/>
    <property type="match status" value="1"/>
</dbReference>
<comment type="similarity">
    <text evidence="1">Belongs to the prefoldin subunit alpha family.</text>
</comment>
<gene>
    <name evidence="3" type="ORF">ASZ90_013338</name>
</gene>
<proteinExistence type="inferred from homology"/>
<dbReference type="EMBL" id="LNQE01001471">
    <property type="protein sequence ID" value="KUG16975.1"/>
    <property type="molecule type" value="Genomic_DNA"/>
</dbReference>
<dbReference type="GO" id="GO:0006457">
    <property type="term" value="P:protein folding"/>
    <property type="evidence" value="ECO:0007669"/>
    <property type="project" value="InterPro"/>
</dbReference>
<keyword evidence="2" id="KW-0963">Cytoplasm</keyword>
<dbReference type="GO" id="GO:0016272">
    <property type="term" value="C:prefoldin complex"/>
    <property type="evidence" value="ECO:0007669"/>
    <property type="project" value="InterPro"/>
</dbReference>
<dbReference type="Pfam" id="PF02996">
    <property type="entry name" value="Prefoldin"/>
    <property type="match status" value="1"/>
</dbReference>
<dbReference type="InterPro" id="IPR009053">
    <property type="entry name" value="Prefoldin"/>
</dbReference>
<dbReference type="InterPro" id="IPR004127">
    <property type="entry name" value="Prefoldin_subunit_alpha"/>
</dbReference>
<accession>A0A0W8F803</accession>
<evidence type="ECO:0000313" key="3">
    <source>
        <dbReference type="EMBL" id="KUG16975.1"/>
    </source>
</evidence>
<dbReference type="AlphaFoldDB" id="A0A0W8F803"/>
<name>A0A0W8F803_9ZZZZ</name>
<dbReference type="SUPFAM" id="SSF46579">
    <property type="entry name" value="Prefoldin"/>
    <property type="match status" value="1"/>
</dbReference>
<dbReference type="PANTHER" id="PTHR12674">
    <property type="entry name" value="PREFOLDIN SUBUNIT 5"/>
    <property type="match status" value="1"/>
</dbReference>
<evidence type="ECO:0000256" key="2">
    <source>
        <dbReference type="ARBA" id="ARBA00022490"/>
    </source>
</evidence>
<dbReference type="HAMAP" id="MF_00308">
    <property type="entry name" value="PfdA"/>
    <property type="match status" value="1"/>
</dbReference>
<dbReference type="CDD" id="cd23160">
    <property type="entry name" value="Prefoldin_alpha_GimC"/>
    <property type="match status" value="1"/>
</dbReference>
<dbReference type="InterPro" id="IPR011599">
    <property type="entry name" value="PFD_alpha_archaea"/>
</dbReference>
<dbReference type="PANTHER" id="PTHR12674:SF4">
    <property type="entry name" value="PREFOLDIN SUBUNIT ALPHA 2"/>
    <property type="match status" value="1"/>
</dbReference>
<evidence type="ECO:0000256" key="1">
    <source>
        <dbReference type="ARBA" id="ARBA00010048"/>
    </source>
</evidence>